<feature type="transmembrane region" description="Helical" evidence="2">
    <location>
        <begin position="298"/>
        <end position="321"/>
    </location>
</feature>
<feature type="transmembrane region" description="Helical" evidence="2">
    <location>
        <begin position="271"/>
        <end position="292"/>
    </location>
</feature>
<keyword evidence="2" id="KW-1133">Transmembrane helix</keyword>
<feature type="compositionally biased region" description="Basic and acidic residues" evidence="1">
    <location>
        <begin position="171"/>
        <end position="188"/>
    </location>
</feature>
<protein>
    <recommendedName>
        <fullName evidence="5">Cytochrome b561 domain-containing protein</fullName>
    </recommendedName>
</protein>
<proteinExistence type="predicted"/>
<organism evidence="3 4">
    <name type="scientific">Glossina morsitans morsitans</name>
    <name type="common">Savannah tsetse fly</name>
    <dbReference type="NCBI Taxonomy" id="37546"/>
    <lineage>
        <taxon>Eukaryota</taxon>
        <taxon>Metazoa</taxon>
        <taxon>Ecdysozoa</taxon>
        <taxon>Arthropoda</taxon>
        <taxon>Hexapoda</taxon>
        <taxon>Insecta</taxon>
        <taxon>Pterygota</taxon>
        <taxon>Neoptera</taxon>
        <taxon>Endopterygota</taxon>
        <taxon>Diptera</taxon>
        <taxon>Brachycera</taxon>
        <taxon>Muscomorpha</taxon>
        <taxon>Hippoboscoidea</taxon>
        <taxon>Glossinidae</taxon>
        <taxon>Glossina</taxon>
    </lineage>
</organism>
<dbReference type="VEuPathDB" id="VectorBase:GMOY007552"/>
<evidence type="ECO:0000313" key="3">
    <source>
        <dbReference type="EnsemblMetazoa" id="GMOY007552-PA"/>
    </source>
</evidence>
<evidence type="ECO:0000256" key="1">
    <source>
        <dbReference type="SAM" id="MobiDB-lite"/>
    </source>
</evidence>
<feature type="region of interest" description="Disordered" evidence="1">
    <location>
        <begin position="118"/>
        <end position="207"/>
    </location>
</feature>
<sequence length="428" mass="48785">MLKITTIIAFLLLIPYLILGGFLVYFLYGMESCHSIWYYNIDLDDLDINEHTLAMIDSHYQNTTIIPDRKVDIGSGESIYAEFETTTEQGEEDVTGALADWLDINNLRLPSNVITNRPWTAHQRPTETLEEKEEDEQSPAVESETKTELSPTNDKTKRRRKVKSSKRHRSEKTNKGHRTEDTNRDLRVEKKKSRKAHKTGETGEMDKIDNIDNIDDMIPGEVDEPMPTPLRFGSQNYCTTPYHGMLCMLGTVLMGLSIVTFRVLHDVKTRLVKLVHTIINSIAILILLAGVAELQFEAVHIHVASAFHIVSSWLVLACLLLEVSLCRRITPCIPLNISSLQFLTAILVFWILFKGTNNRLFLAPFHDIFGIWIFICLVGCCLSGKRVVIGDYKPANIFKFYCFTYAAFVIVLIILLSPWFEWDLVGPM</sequence>
<name>A0A1B0G2L3_GLOMM</name>
<dbReference type="AlphaFoldDB" id="A0A1B0G2L3"/>
<feature type="compositionally biased region" description="Basic residues" evidence="1">
    <location>
        <begin position="156"/>
        <end position="170"/>
    </location>
</feature>
<evidence type="ECO:0000313" key="4">
    <source>
        <dbReference type="Proteomes" id="UP000092444"/>
    </source>
</evidence>
<keyword evidence="2" id="KW-0472">Membrane</keyword>
<keyword evidence="2" id="KW-0812">Transmembrane</keyword>
<feature type="compositionally biased region" description="Basic and acidic residues" evidence="1">
    <location>
        <begin position="198"/>
        <end position="207"/>
    </location>
</feature>
<evidence type="ECO:0008006" key="5">
    <source>
        <dbReference type="Google" id="ProtNLM"/>
    </source>
</evidence>
<evidence type="ECO:0000256" key="2">
    <source>
        <dbReference type="SAM" id="Phobius"/>
    </source>
</evidence>
<feature type="transmembrane region" description="Helical" evidence="2">
    <location>
        <begin position="400"/>
        <end position="420"/>
    </location>
</feature>
<feature type="transmembrane region" description="Helical" evidence="2">
    <location>
        <begin position="368"/>
        <end position="388"/>
    </location>
</feature>
<feature type="transmembrane region" description="Helical" evidence="2">
    <location>
        <begin position="242"/>
        <end position="264"/>
    </location>
</feature>
<reference evidence="3" key="1">
    <citation type="submission" date="2020-05" db="UniProtKB">
        <authorList>
            <consortium name="EnsemblMetazoa"/>
        </authorList>
    </citation>
    <scope>IDENTIFICATION</scope>
    <source>
        <strain evidence="3">Yale</strain>
    </source>
</reference>
<feature type="transmembrane region" description="Helical" evidence="2">
    <location>
        <begin position="333"/>
        <end position="353"/>
    </location>
</feature>
<dbReference type="Gene3D" id="1.20.120.1770">
    <property type="match status" value="1"/>
</dbReference>
<feature type="transmembrane region" description="Helical" evidence="2">
    <location>
        <begin position="7"/>
        <end position="28"/>
    </location>
</feature>
<dbReference type="EMBL" id="CCAG010011483">
    <property type="status" value="NOT_ANNOTATED_CDS"/>
    <property type="molecule type" value="Genomic_DNA"/>
</dbReference>
<dbReference type="EnsemblMetazoa" id="GMOY007552-RA">
    <property type="protein sequence ID" value="GMOY007552-PA"/>
    <property type="gene ID" value="GMOY007552"/>
</dbReference>
<keyword evidence="4" id="KW-1185">Reference proteome</keyword>
<dbReference type="Proteomes" id="UP000092444">
    <property type="component" value="Unassembled WGS sequence"/>
</dbReference>
<accession>A0A1B0G2L3</accession>